<evidence type="ECO:0000259" key="4">
    <source>
        <dbReference type="PROSITE" id="PS51186"/>
    </source>
</evidence>
<comment type="caution">
    <text evidence="5">The sequence shown here is derived from an EMBL/GenBank/DDBJ whole genome shotgun (WGS) entry which is preliminary data.</text>
</comment>
<dbReference type="InterPro" id="IPR050680">
    <property type="entry name" value="YpeA/RimI_acetyltransf"/>
</dbReference>
<proteinExistence type="predicted"/>
<accession>A0A919JQ36</accession>
<feature type="region of interest" description="Disordered" evidence="3">
    <location>
        <begin position="31"/>
        <end position="52"/>
    </location>
</feature>
<dbReference type="RefSeq" id="WP_203770947.1">
    <property type="nucleotide sequence ID" value="NZ_BAAAYJ010000078.1"/>
</dbReference>
<sequence>MVDVQVQVEAAAAAAWPAGRTDTAAGWLLRHTPGVPRRRSNSALPPAPDRHPERTLEAVEAFYTAAGLPVAVQVSPAGRHRALDAALAARGYRREAPTLVLVAPVGEVLVRTAPAADRGPGAAVTIGEAADEAWASTYRSVHATVDTSAVVERVLARVPSPAAFARAEVAGRGVATGLFVADGQWTGVFCMTTHPDHRRRGIARAILGAGARWAAARGCAGLYLQVEQDNVAAREVYARSGFAHSHDYHYRVSDSPGRRHSSASTSAL</sequence>
<keyword evidence="6" id="KW-1185">Reference proteome</keyword>
<gene>
    <name evidence="5" type="ORF">Ani05nite_44230</name>
</gene>
<dbReference type="Proteomes" id="UP000647172">
    <property type="component" value="Unassembled WGS sequence"/>
</dbReference>
<evidence type="ECO:0000256" key="1">
    <source>
        <dbReference type="ARBA" id="ARBA00022679"/>
    </source>
</evidence>
<evidence type="ECO:0000313" key="5">
    <source>
        <dbReference type="EMBL" id="GIE50889.1"/>
    </source>
</evidence>
<evidence type="ECO:0000256" key="2">
    <source>
        <dbReference type="ARBA" id="ARBA00023315"/>
    </source>
</evidence>
<dbReference type="InterPro" id="IPR016181">
    <property type="entry name" value="Acyl_CoA_acyltransferase"/>
</dbReference>
<dbReference type="InterPro" id="IPR056935">
    <property type="entry name" value="Rv0428c-like_C"/>
</dbReference>
<feature type="domain" description="N-acetyltransferase" evidence="4">
    <location>
        <begin position="124"/>
        <end position="268"/>
    </location>
</feature>
<dbReference type="Gene3D" id="3.40.630.30">
    <property type="match status" value="1"/>
</dbReference>
<dbReference type="PROSITE" id="PS51186">
    <property type="entry name" value="GNAT"/>
    <property type="match status" value="1"/>
</dbReference>
<name>A0A919JQ36_9ACTN</name>
<dbReference type="InterPro" id="IPR000182">
    <property type="entry name" value="GNAT_dom"/>
</dbReference>
<evidence type="ECO:0000313" key="6">
    <source>
        <dbReference type="Proteomes" id="UP000647172"/>
    </source>
</evidence>
<protein>
    <recommendedName>
        <fullName evidence="4">N-acetyltransferase domain-containing protein</fullName>
    </recommendedName>
</protein>
<reference evidence="5" key="1">
    <citation type="submission" date="2021-01" db="EMBL/GenBank/DDBJ databases">
        <title>Whole genome shotgun sequence of Actinoplanes nipponensis NBRC 14063.</title>
        <authorList>
            <person name="Komaki H."/>
            <person name="Tamura T."/>
        </authorList>
    </citation>
    <scope>NUCLEOTIDE SEQUENCE</scope>
    <source>
        <strain evidence="5">NBRC 14063</strain>
    </source>
</reference>
<dbReference type="Pfam" id="PF24553">
    <property type="entry name" value="Rv0428c_C"/>
    <property type="match status" value="1"/>
</dbReference>
<dbReference type="EMBL" id="BOMQ01000053">
    <property type="protein sequence ID" value="GIE50889.1"/>
    <property type="molecule type" value="Genomic_DNA"/>
</dbReference>
<evidence type="ECO:0000256" key="3">
    <source>
        <dbReference type="SAM" id="MobiDB-lite"/>
    </source>
</evidence>
<dbReference type="SUPFAM" id="SSF55729">
    <property type="entry name" value="Acyl-CoA N-acyltransferases (Nat)"/>
    <property type="match status" value="1"/>
</dbReference>
<dbReference type="AlphaFoldDB" id="A0A919JQ36"/>
<keyword evidence="2" id="KW-0012">Acyltransferase</keyword>
<dbReference type="GO" id="GO:0016747">
    <property type="term" value="F:acyltransferase activity, transferring groups other than amino-acyl groups"/>
    <property type="evidence" value="ECO:0007669"/>
    <property type="project" value="InterPro"/>
</dbReference>
<keyword evidence="1" id="KW-0808">Transferase</keyword>
<dbReference type="PANTHER" id="PTHR43420">
    <property type="entry name" value="ACETYLTRANSFERASE"/>
    <property type="match status" value="1"/>
</dbReference>
<organism evidence="5 6">
    <name type="scientific">Actinoplanes nipponensis</name>
    <dbReference type="NCBI Taxonomy" id="135950"/>
    <lineage>
        <taxon>Bacteria</taxon>
        <taxon>Bacillati</taxon>
        <taxon>Actinomycetota</taxon>
        <taxon>Actinomycetes</taxon>
        <taxon>Micromonosporales</taxon>
        <taxon>Micromonosporaceae</taxon>
        <taxon>Actinoplanes</taxon>
    </lineage>
</organism>